<evidence type="ECO:0000256" key="5">
    <source>
        <dbReference type="ARBA" id="ARBA00023004"/>
    </source>
</evidence>
<dbReference type="GO" id="GO:0009055">
    <property type="term" value="F:electron transfer activity"/>
    <property type="evidence" value="ECO:0007669"/>
    <property type="project" value="InterPro"/>
</dbReference>
<dbReference type="RefSeq" id="WP_069477606.1">
    <property type="nucleotide sequence ID" value="NZ_CP017111.1"/>
</dbReference>
<gene>
    <name evidence="9" type="ORF">SHALO_0975</name>
</gene>
<dbReference type="AlphaFoldDB" id="A0A1D7TIE9"/>
<dbReference type="GO" id="GO:0020037">
    <property type="term" value="F:heme binding"/>
    <property type="evidence" value="ECO:0007669"/>
    <property type="project" value="InterPro"/>
</dbReference>
<sequence length="284" mass="31397">MREIKILAIVLFFTAVTYWGVEPYAHSQMHPHVAPADFSFKDIEPLHVNGNIENGQVLVEANCIACHSIKTLGLEAPMSVEDAASAYGVVPPDLSHAGVIYDKNYLAGFLKDPVGATNLSHKFGDAKPYAMPSYSFLSEQEIADVVAYLKNIVATKASDKTVFEEACGRCHSMKYDGLKAQTPNAFIKSYLGAEAPDVSMMIRSKKAEYLSTFINEPTKMVEGIAMPRVGLTEASQDQVINYMESVGDRKKAERESLGLKLIGFMAIFTLIAYLWKVQIWKEVE</sequence>
<organism evidence="9 10">
    <name type="scientific">Sulfurospirillum halorespirans DSM 13726</name>
    <dbReference type="NCBI Taxonomy" id="1193502"/>
    <lineage>
        <taxon>Bacteria</taxon>
        <taxon>Pseudomonadati</taxon>
        <taxon>Campylobacterota</taxon>
        <taxon>Epsilonproteobacteria</taxon>
        <taxon>Campylobacterales</taxon>
        <taxon>Sulfurospirillaceae</taxon>
        <taxon>Sulfurospirillum</taxon>
    </lineage>
</organism>
<keyword evidence="5 6" id="KW-0408">Iron</keyword>
<evidence type="ECO:0000256" key="1">
    <source>
        <dbReference type="ARBA" id="ARBA00022448"/>
    </source>
</evidence>
<evidence type="ECO:0000256" key="3">
    <source>
        <dbReference type="ARBA" id="ARBA00022723"/>
    </source>
</evidence>
<dbReference type="PATRIC" id="fig|1193502.14.peg.983"/>
<dbReference type="STRING" id="1193502.SHALO_0975"/>
<keyword evidence="4" id="KW-0249">Electron transport</keyword>
<keyword evidence="3 6" id="KW-0479">Metal-binding</keyword>
<dbReference type="PANTHER" id="PTHR37823:SF1">
    <property type="entry name" value="CYTOCHROME C-553-LIKE"/>
    <property type="match status" value="1"/>
</dbReference>
<dbReference type="InterPro" id="IPR051811">
    <property type="entry name" value="Cytochrome_c550/c551-like"/>
</dbReference>
<keyword evidence="1" id="KW-0813">Transport</keyword>
<evidence type="ECO:0000256" key="4">
    <source>
        <dbReference type="ARBA" id="ARBA00022982"/>
    </source>
</evidence>
<feature type="domain" description="Cytochrome c" evidence="8">
    <location>
        <begin position="50"/>
        <end position="153"/>
    </location>
</feature>
<dbReference type="Pfam" id="PF00034">
    <property type="entry name" value="Cytochrom_C"/>
    <property type="match status" value="2"/>
</dbReference>
<evidence type="ECO:0000313" key="10">
    <source>
        <dbReference type="Proteomes" id="UP000094609"/>
    </source>
</evidence>
<accession>A0A1D7TIE9</accession>
<dbReference type="PIRSF" id="PIRSF019225">
    <property type="entry name" value="Ubol_Cyt_c_Rdtase_Cyt_c_su_prd"/>
    <property type="match status" value="1"/>
</dbReference>
<dbReference type="SUPFAM" id="SSF46626">
    <property type="entry name" value="Cytochrome c"/>
    <property type="match status" value="2"/>
</dbReference>
<dbReference type="KEGG" id="shal:SHALO_0975"/>
<evidence type="ECO:0000256" key="6">
    <source>
        <dbReference type="PROSITE-ProRule" id="PRU00433"/>
    </source>
</evidence>
<evidence type="ECO:0000256" key="7">
    <source>
        <dbReference type="SAM" id="Phobius"/>
    </source>
</evidence>
<dbReference type="GO" id="GO:0046872">
    <property type="term" value="F:metal ion binding"/>
    <property type="evidence" value="ECO:0007669"/>
    <property type="project" value="UniProtKB-KW"/>
</dbReference>
<proteinExistence type="predicted"/>
<dbReference type="Proteomes" id="UP000094609">
    <property type="component" value="Chromosome"/>
</dbReference>
<reference evidence="10" key="1">
    <citation type="submission" date="2016-08" db="EMBL/GenBank/DDBJ databases">
        <title>Complete genome sequence of the organohalide-respiring Epsilonproteobacterium Sulfurospirillum halorespirans.</title>
        <authorList>
            <person name="Goris T."/>
            <person name="Zimmermann J."/>
            <person name="Schenz B."/>
            <person name="Lemos M."/>
            <person name="Hackermueller J."/>
            <person name="Diekert G."/>
        </authorList>
    </citation>
    <scope>NUCLEOTIDE SEQUENCE [LARGE SCALE GENOMIC DNA]</scope>
    <source>
        <strain>DSM 13726</strain>
        <strain evidence="10">PCE-M2</strain>
    </source>
</reference>
<keyword evidence="7" id="KW-0812">Transmembrane</keyword>
<dbReference type="InterPro" id="IPR021195">
    <property type="entry name" value="Ubol_Cyt_c_Rdtase_Cyt_c_su_prd"/>
</dbReference>
<dbReference type="EMBL" id="CP017111">
    <property type="protein sequence ID" value="AOO64756.1"/>
    <property type="molecule type" value="Genomic_DNA"/>
</dbReference>
<name>A0A1D7TIE9_9BACT</name>
<feature type="transmembrane region" description="Helical" evidence="7">
    <location>
        <begin position="257"/>
        <end position="275"/>
    </location>
</feature>
<keyword evidence="7" id="KW-0472">Membrane</keyword>
<keyword evidence="10" id="KW-1185">Reference proteome</keyword>
<dbReference type="Gene3D" id="1.10.760.10">
    <property type="entry name" value="Cytochrome c-like domain"/>
    <property type="match status" value="2"/>
</dbReference>
<dbReference type="PANTHER" id="PTHR37823">
    <property type="entry name" value="CYTOCHROME C-553-LIKE"/>
    <property type="match status" value="1"/>
</dbReference>
<keyword evidence="7" id="KW-1133">Transmembrane helix</keyword>
<evidence type="ECO:0000256" key="2">
    <source>
        <dbReference type="ARBA" id="ARBA00022617"/>
    </source>
</evidence>
<protein>
    <submittedName>
        <fullName evidence="9">Ubiquinol--cytochrome c oxidoreductase, cytochrome c1 subunit</fullName>
    </submittedName>
</protein>
<feature type="domain" description="Cytochrome c" evidence="8">
    <location>
        <begin position="154"/>
        <end position="247"/>
    </location>
</feature>
<dbReference type="InterPro" id="IPR009056">
    <property type="entry name" value="Cyt_c-like_dom"/>
</dbReference>
<dbReference type="InterPro" id="IPR036909">
    <property type="entry name" value="Cyt_c-like_dom_sf"/>
</dbReference>
<evidence type="ECO:0000313" key="9">
    <source>
        <dbReference type="EMBL" id="AOO64756.1"/>
    </source>
</evidence>
<dbReference type="PROSITE" id="PS51007">
    <property type="entry name" value="CYTC"/>
    <property type="match status" value="2"/>
</dbReference>
<keyword evidence="2 6" id="KW-0349">Heme</keyword>
<evidence type="ECO:0000259" key="8">
    <source>
        <dbReference type="PROSITE" id="PS51007"/>
    </source>
</evidence>